<feature type="transmembrane region" description="Helical" evidence="7">
    <location>
        <begin position="96"/>
        <end position="118"/>
    </location>
</feature>
<dbReference type="EMBL" id="JGYP01000002">
    <property type="protein sequence ID" value="KFI45435.1"/>
    <property type="molecule type" value="Genomic_DNA"/>
</dbReference>
<dbReference type="Proteomes" id="UP000029096">
    <property type="component" value="Unassembled WGS sequence"/>
</dbReference>
<dbReference type="InterPro" id="IPR017850">
    <property type="entry name" value="Alkaline_phosphatase_core_sf"/>
</dbReference>
<keyword evidence="6 7" id="KW-0472">Membrane</keyword>
<protein>
    <submittedName>
        <fullName evidence="9">Sulfatase</fullName>
    </submittedName>
</protein>
<evidence type="ECO:0000313" key="9">
    <source>
        <dbReference type="EMBL" id="KFI45435.1"/>
    </source>
</evidence>
<evidence type="ECO:0000256" key="1">
    <source>
        <dbReference type="ARBA" id="ARBA00004651"/>
    </source>
</evidence>
<feature type="transmembrane region" description="Helical" evidence="7">
    <location>
        <begin position="51"/>
        <end position="76"/>
    </location>
</feature>
<evidence type="ECO:0000259" key="8">
    <source>
        <dbReference type="Pfam" id="PF00884"/>
    </source>
</evidence>
<reference evidence="9 10" key="1">
    <citation type="submission" date="2014-03" db="EMBL/GenBank/DDBJ databases">
        <title>Genomics of Bifidobacteria.</title>
        <authorList>
            <person name="Ventura M."/>
            <person name="Milani C."/>
            <person name="Lugli G.A."/>
        </authorList>
    </citation>
    <scope>NUCLEOTIDE SEQUENCE [LARGE SCALE GENOMIC DNA]</scope>
    <source>
        <strain evidence="9 10">DSM 22767</strain>
    </source>
</reference>
<feature type="transmembrane region" description="Helical" evidence="7">
    <location>
        <begin position="218"/>
        <end position="239"/>
    </location>
</feature>
<accession>A0A086ZFY5</accession>
<dbReference type="PANTHER" id="PTHR47371:SF3">
    <property type="entry name" value="PHOSPHOGLYCEROL TRANSFERASE I"/>
    <property type="match status" value="1"/>
</dbReference>
<keyword evidence="10" id="KW-1185">Reference proteome</keyword>
<evidence type="ECO:0000256" key="2">
    <source>
        <dbReference type="ARBA" id="ARBA00004936"/>
    </source>
</evidence>
<organism evidence="9 10">
    <name type="scientific">Bifidobacterium bohemicum DSM 22767</name>
    <dbReference type="NCBI Taxonomy" id="1437606"/>
    <lineage>
        <taxon>Bacteria</taxon>
        <taxon>Bacillati</taxon>
        <taxon>Actinomycetota</taxon>
        <taxon>Actinomycetes</taxon>
        <taxon>Bifidobacteriales</taxon>
        <taxon>Bifidobacteriaceae</taxon>
        <taxon>Bifidobacterium</taxon>
    </lineage>
</organism>
<dbReference type="GO" id="GO:0005886">
    <property type="term" value="C:plasma membrane"/>
    <property type="evidence" value="ECO:0007669"/>
    <property type="project" value="UniProtKB-SubCell"/>
</dbReference>
<keyword evidence="4 7" id="KW-0812">Transmembrane</keyword>
<comment type="pathway">
    <text evidence="2">Cell wall biogenesis; lipoteichoic acid biosynthesis.</text>
</comment>
<evidence type="ECO:0000256" key="5">
    <source>
        <dbReference type="ARBA" id="ARBA00022989"/>
    </source>
</evidence>
<name>A0A086ZFY5_9BIFI</name>
<dbReference type="Gene3D" id="3.40.720.10">
    <property type="entry name" value="Alkaline Phosphatase, subunit A"/>
    <property type="match status" value="1"/>
</dbReference>
<feature type="transmembrane region" description="Helical" evidence="7">
    <location>
        <begin position="178"/>
        <end position="197"/>
    </location>
</feature>
<keyword evidence="5 7" id="KW-1133">Transmembrane helix</keyword>
<evidence type="ECO:0000256" key="6">
    <source>
        <dbReference type="ARBA" id="ARBA00023136"/>
    </source>
</evidence>
<dbReference type="InterPro" id="IPR050448">
    <property type="entry name" value="OpgB/LTA_synthase_biosynth"/>
</dbReference>
<evidence type="ECO:0000256" key="7">
    <source>
        <dbReference type="SAM" id="Phobius"/>
    </source>
</evidence>
<dbReference type="PANTHER" id="PTHR47371">
    <property type="entry name" value="LIPOTEICHOIC ACID SYNTHASE"/>
    <property type="match status" value="1"/>
</dbReference>
<comment type="subcellular location">
    <subcellularLocation>
        <location evidence="1">Cell membrane</location>
        <topology evidence="1">Multi-pass membrane protein</topology>
    </subcellularLocation>
</comment>
<evidence type="ECO:0000256" key="3">
    <source>
        <dbReference type="ARBA" id="ARBA00022475"/>
    </source>
</evidence>
<dbReference type="SUPFAM" id="SSF53649">
    <property type="entry name" value="Alkaline phosphatase-like"/>
    <property type="match status" value="1"/>
</dbReference>
<dbReference type="STRING" id="1437606.BBOH_1156"/>
<evidence type="ECO:0000256" key="4">
    <source>
        <dbReference type="ARBA" id="ARBA00022692"/>
    </source>
</evidence>
<dbReference type="Pfam" id="PF00884">
    <property type="entry name" value="Sulfatase"/>
    <property type="match status" value="1"/>
</dbReference>
<dbReference type="eggNOG" id="COG1368">
    <property type="taxonomic scope" value="Bacteria"/>
</dbReference>
<dbReference type="AlphaFoldDB" id="A0A086ZFY5"/>
<comment type="caution">
    <text evidence="9">The sequence shown here is derived from an EMBL/GenBank/DDBJ whole genome shotgun (WGS) entry which is preliminary data.</text>
</comment>
<feature type="transmembrane region" description="Helical" evidence="7">
    <location>
        <begin position="125"/>
        <end position="142"/>
    </location>
</feature>
<keyword evidence="3" id="KW-1003">Cell membrane</keyword>
<evidence type="ECO:0000313" key="10">
    <source>
        <dbReference type="Proteomes" id="UP000029096"/>
    </source>
</evidence>
<proteinExistence type="predicted"/>
<sequence length="754" mass="82479">MWRFTAINDETEDGTIAEGSVAGRPVLDNKDENNGHPSVLQLGKNRLRLPWWGYVLLFVLVDVLGIAMLQWGVALSSSRASLSSPLIGFWGFVEQMWTLGRFVFVLNLLILGLIYAFVLLATNRFWLSSGTVLVVCTVIGVVERFKVMARYEAILPSDVRLAGSNAGELTTFLPNGSQWLICGAVVVAVVIIALCALASHFDATGGRVIRGNMNIGKVAGRLGGCLVSMALVVAFSVSVGTVDTWANTVAHTMGDMPSMWDSVYDSQRNGALLAFARQLDPRVMTEPQGYSEAGMDALVKRYQSEAKTINAKRDARLTDSSVIFVLSESFSDPTRVPGVKLNHDPMPKIRAVKESTTSGLMLSSGYGGGTANLEYQALTGLSMANFDPSLTSPYQQLVPGLTWAPTVNQSWDGGERSVAFHPYQSSMYSRAADYKKFGFPHFYTLNEPDVISPQVKKDNSPYIDDESAYTSVLDWMKRHKDSRFVQLATMQNHMPYHNWYADNAFSATAAPGAERLGDDETVSINTYSKGVNITDEATATFLEKLDKLDRPVTVVWYGDHLPGIYSTAGSDSANSLALHESDYFIWSNKRAASHGTKLSNATYTSPNFFMAQAAEHMDAKVSPYLAFLTLLHERIAAIEPPVVNKIQGWNRIPEGQPIYLNAKGEPMSADDFDAKTKELMHDYRLIQYDITAGRHYLENTGFMTVPGGSPINLDISRKSPTSATGSAVSMARSVVVGRTRGCAPAGLHVDVATR</sequence>
<feature type="domain" description="Sulfatase N-terminal" evidence="8">
    <location>
        <begin position="322"/>
        <end position="618"/>
    </location>
</feature>
<dbReference type="CDD" id="cd16015">
    <property type="entry name" value="LTA_synthase"/>
    <property type="match status" value="1"/>
</dbReference>
<dbReference type="InterPro" id="IPR000917">
    <property type="entry name" value="Sulfatase_N"/>
</dbReference>
<gene>
    <name evidence="9" type="ORF">BBOH_1156</name>
</gene>